<dbReference type="RefSeq" id="WP_207903692.1">
    <property type="nucleotide sequence ID" value="NZ_SMAK01000002.1"/>
</dbReference>
<keyword evidence="1" id="KW-0732">Signal</keyword>
<dbReference type="PROSITE" id="PS50234">
    <property type="entry name" value="VWFA"/>
    <property type="match status" value="1"/>
</dbReference>
<dbReference type="SUPFAM" id="SSF53300">
    <property type="entry name" value="vWA-like"/>
    <property type="match status" value="1"/>
</dbReference>
<comment type="caution">
    <text evidence="3">The sequence shown here is derived from an EMBL/GenBank/DDBJ whole genome shotgun (WGS) entry which is preliminary data.</text>
</comment>
<evidence type="ECO:0000313" key="3">
    <source>
        <dbReference type="EMBL" id="TCT12743.1"/>
    </source>
</evidence>
<keyword evidence="4" id="KW-1185">Reference proteome</keyword>
<feature type="domain" description="VWFA" evidence="2">
    <location>
        <begin position="39"/>
        <end position="222"/>
    </location>
</feature>
<feature type="signal peptide" evidence="1">
    <location>
        <begin position="1"/>
        <end position="37"/>
    </location>
</feature>
<protein>
    <submittedName>
        <fullName evidence="3">von Willebrand factor type A domain-containing protein</fullName>
    </submittedName>
</protein>
<accession>A0A4V2UZV8</accession>
<name>A0A4V2UZV8_9HYPH</name>
<dbReference type="SMART" id="SM00327">
    <property type="entry name" value="VWA"/>
    <property type="match status" value="1"/>
</dbReference>
<dbReference type="Pfam" id="PF13519">
    <property type="entry name" value="VWA_2"/>
    <property type="match status" value="1"/>
</dbReference>
<evidence type="ECO:0000259" key="2">
    <source>
        <dbReference type="PROSITE" id="PS50234"/>
    </source>
</evidence>
<dbReference type="InterPro" id="IPR002035">
    <property type="entry name" value="VWF_A"/>
</dbReference>
<evidence type="ECO:0000256" key="1">
    <source>
        <dbReference type="SAM" id="SignalP"/>
    </source>
</evidence>
<feature type="chain" id="PRO_5020902289" evidence="1">
    <location>
        <begin position="38"/>
        <end position="572"/>
    </location>
</feature>
<dbReference type="InterPro" id="IPR036465">
    <property type="entry name" value="vWFA_dom_sf"/>
</dbReference>
<organism evidence="3 4">
    <name type="scientific">Tepidamorphus gemmatus</name>
    <dbReference type="NCBI Taxonomy" id="747076"/>
    <lineage>
        <taxon>Bacteria</taxon>
        <taxon>Pseudomonadati</taxon>
        <taxon>Pseudomonadota</taxon>
        <taxon>Alphaproteobacteria</taxon>
        <taxon>Hyphomicrobiales</taxon>
        <taxon>Tepidamorphaceae</taxon>
        <taxon>Tepidamorphus</taxon>
    </lineage>
</organism>
<evidence type="ECO:0000313" key="4">
    <source>
        <dbReference type="Proteomes" id="UP000295678"/>
    </source>
</evidence>
<gene>
    <name evidence="3" type="ORF">EDC22_102429</name>
</gene>
<dbReference type="EMBL" id="SMAK01000002">
    <property type="protein sequence ID" value="TCT12743.1"/>
    <property type="molecule type" value="Genomic_DNA"/>
</dbReference>
<dbReference type="Gene3D" id="3.40.50.410">
    <property type="entry name" value="von Willebrand factor, type A domain"/>
    <property type="match status" value="1"/>
</dbReference>
<proteinExistence type="predicted"/>
<reference evidence="3 4" key="1">
    <citation type="submission" date="2019-03" db="EMBL/GenBank/DDBJ databases">
        <title>Genomic Encyclopedia of Type Strains, Phase IV (KMG-IV): sequencing the most valuable type-strain genomes for metagenomic binning, comparative biology and taxonomic classification.</title>
        <authorList>
            <person name="Goeker M."/>
        </authorList>
    </citation>
    <scope>NUCLEOTIDE SEQUENCE [LARGE SCALE GENOMIC DNA]</scope>
    <source>
        <strain evidence="3 4">DSM 19345</strain>
    </source>
</reference>
<dbReference type="Proteomes" id="UP000295678">
    <property type="component" value="Unassembled WGS sequence"/>
</dbReference>
<dbReference type="AlphaFoldDB" id="A0A4V2UZV8"/>
<sequence>MQFIRMPDWRMVRTAARRAWIAVALAGCLGPIDSASAGSLMVVVDGSNSMWAEIDGVNKIVAVQDAIDRALSTQNRGLSVGVVAYGAMRQNACSDVAVVAPPKGIAAEAAIAAVRAIRPKGASPVASALETAASVAPTGEPLSILLIADGTDNCGGDPVAAARRLAAEHAAIIHVIAFEAIRPDGLKALAPIAEATGGSFTLATTLEEFRAAFAAAEIAAAAHDGRPAPPLPAPDVAELAAEPEAEDHPALFTGSVEDGAGTGGPLVLAQAEVPMPRERPILPDPAENDPGTIRAGQPLDLLRGLNVDPGAAVDPDAPRPDHRLQLAARLVEGGEMIGSGVIWRIFKAQPGHDGTFELLEESEAPTPSFVLPADDYIVHVAYGLANTARRISMRDGPADEQIDLNAGGLRLHAVGALDEPLPDRNLMLSVYSSEQDEYGQRKLLVEQATPGKIIRLNAGTYHVVSRYGDANSVMRTDLRVQPGQLTDATIRHQAAEVTFKLVNEAGGEALANTAWSILSPGGDVVKESFGAFPSHVLASGEYSVVARHEGRLYSQDFSVEPGRDREVEIVAR</sequence>